<keyword evidence="12" id="KW-0732">Signal</keyword>
<evidence type="ECO:0000259" key="13">
    <source>
        <dbReference type="Pfam" id="PF09084"/>
    </source>
</evidence>
<feature type="chain" id="PRO_5015699448" description="Thiamine pyrimidine synthase" evidence="12">
    <location>
        <begin position="26"/>
        <end position="342"/>
    </location>
</feature>
<comment type="caution">
    <text evidence="14">The sequence shown here is derived from an EMBL/GenBank/DDBJ whole genome shotgun (WGS) entry which is preliminary data.</text>
</comment>
<name>A0A2U1CGY4_9BURK</name>
<comment type="similarity">
    <text evidence="3">Belongs to the NMT1/THI5 family.</text>
</comment>
<comment type="pathway">
    <text evidence="2">Cofactor biosynthesis; thiamine diphosphate biosynthesis.</text>
</comment>
<evidence type="ECO:0000256" key="7">
    <source>
        <dbReference type="ARBA" id="ARBA00022898"/>
    </source>
</evidence>
<dbReference type="SUPFAM" id="SSF53850">
    <property type="entry name" value="Periplasmic binding protein-like II"/>
    <property type="match status" value="1"/>
</dbReference>
<organism evidence="14 15">
    <name type="scientific">Pusillimonas noertemannii</name>
    <dbReference type="NCBI Taxonomy" id="305977"/>
    <lineage>
        <taxon>Bacteria</taxon>
        <taxon>Pseudomonadati</taxon>
        <taxon>Pseudomonadota</taxon>
        <taxon>Betaproteobacteria</taxon>
        <taxon>Burkholderiales</taxon>
        <taxon>Alcaligenaceae</taxon>
        <taxon>Pusillimonas</taxon>
    </lineage>
</organism>
<evidence type="ECO:0000256" key="3">
    <source>
        <dbReference type="ARBA" id="ARBA00009406"/>
    </source>
</evidence>
<dbReference type="Gene3D" id="3.40.190.10">
    <property type="entry name" value="Periplasmic binding protein-like II"/>
    <property type="match status" value="2"/>
</dbReference>
<dbReference type="PANTHER" id="PTHR31528">
    <property type="entry name" value="4-AMINO-5-HYDROXYMETHYL-2-METHYLPYRIMIDINE PHOSPHATE SYNTHASE THI11-RELATED"/>
    <property type="match status" value="1"/>
</dbReference>
<evidence type="ECO:0000256" key="8">
    <source>
        <dbReference type="ARBA" id="ARBA00022977"/>
    </source>
</evidence>
<evidence type="ECO:0000313" key="14">
    <source>
        <dbReference type="EMBL" id="PVY60163.1"/>
    </source>
</evidence>
<gene>
    <name evidence="14" type="ORF">C7440_3938</name>
</gene>
<evidence type="ECO:0000256" key="6">
    <source>
        <dbReference type="ARBA" id="ARBA00022723"/>
    </source>
</evidence>
<dbReference type="GO" id="GO:0016740">
    <property type="term" value="F:transferase activity"/>
    <property type="evidence" value="ECO:0007669"/>
    <property type="project" value="UniProtKB-KW"/>
</dbReference>
<evidence type="ECO:0000256" key="9">
    <source>
        <dbReference type="ARBA" id="ARBA00023004"/>
    </source>
</evidence>
<evidence type="ECO:0000256" key="10">
    <source>
        <dbReference type="ARBA" id="ARBA00033171"/>
    </source>
</evidence>
<comment type="function">
    <text evidence="1">Responsible for the formation of the pyrimidine heterocycle in the thiamine biosynthesis pathway. Catalyzes the formation of hydroxymethylpyrimidine phosphate (HMP-P) from histidine and pyridoxal phosphate (PLP). The protein uses PLP and the active site histidine to form HMP-P, generating an inactive enzyme. The enzyme can only undergo a single turnover, which suggests it is a suicide enzyme.</text>
</comment>
<dbReference type="STRING" id="1231391.GCA_000308195_01856"/>
<dbReference type="PANTHER" id="PTHR31528:SF1">
    <property type="entry name" value="4-AMINO-5-HYDROXYMETHYL-2-METHYLPYRIMIDINE PHOSPHATE SYNTHASE THI11-RELATED"/>
    <property type="match status" value="1"/>
</dbReference>
<keyword evidence="8" id="KW-0784">Thiamine biosynthesis</keyword>
<keyword evidence="15" id="KW-1185">Reference proteome</keyword>
<reference evidence="14 15" key="1">
    <citation type="submission" date="2018-04" db="EMBL/GenBank/DDBJ databases">
        <title>Genomic Encyclopedia of Type Strains, Phase IV (KMG-IV): sequencing the most valuable type-strain genomes for metagenomic binning, comparative biology and taxonomic classification.</title>
        <authorList>
            <person name="Goeker M."/>
        </authorList>
    </citation>
    <scope>NUCLEOTIDE SEQUENCE [LARGE SCALE GENOMIC DNA]</scope>
    <source>
        <strain evidence="14 15">DSM 10065</strain>
    </source>
</reference>
<evidence type="ECO:0000256" key="2">
    <source>
        <dbReference type="ARBA" id="ARBA00004948"/>
    </source>
</evidence>
<feature type="signal peptide" evidence="12">
    <location>
        <begin position="1"/>
        <end position="25"/>
    </location>
</feature>
<dbReference type="InterPro" id="IPR015168">
    <property type="entry name" value="SsuA/THI5"/>
</dbReference>
<keyword evidence="5" id="KW-0808">Transferase</keyword>
<evidence type="ECO:0000256" key="1">
    <source>
        <dbReference type="ARBA" id="ARBA00003469"/>
    </source>
</evidence>
<sequence length="342" mass="37149">MKKFISKAWLKGGLGLMALAMAASAAAQQKLEPLSVRLDWTPWGIHGAFHLAKSKGWYEQAGLDVKLEDGNGSVTTVQIVGSGDSFDVGHAALASMMIARDKGLPVKAVAPFARRSDIGVLVPVDSDIKGPADLKGKKLVYTAGSLEAPFIDAFLAEGGIKRSDLELLNVEAAGKVTTYAVGRADAVVSTIPFVIASVSERRPSRAISFADYGLNMPSFGIFASEEKLKEKRDQISRFASVTARAWQYIYDGHQDEAVKAIMEQRPQARLDAKILRGQIDALYEYFGKPAKDERIGVPVPADWEEAVKTLRSVDVISDKLQATDFYATDLVHPEKYDGMVSK</sequence>
<dbReference type="AlphaFoldDB" id="A0A2U1CGY4"/>
<accession>A0A2U1CGY4</accession>
<dbReference type="Proteomes" id="UP000246145">
    <property type="component" value="Unassembled WGS sequence"/>
</dbReference>
<comment type="subunit">
    <text evidence="4">Homodimer.</text>
</comment>
<proteinExistence type="inferred from homology"/>
<keyword evidence="6" id="KW-0479">Metal-binding</keyword>
<evidence type="ECO:0000256" key="11">
    <source>
        <dbReference type="ARBA" id="ARBA00048179"/>
    </source>
</evidence>
<dbReference type="InterPro" id="IPR027939">
    <property type="entry name" value="NMT1/THI5"/>
</dbReference>
<dbReference type="EMBL" id="QEKO01000013">
    <property type="protein sequence ID" value="PVY60163.1"/>
    <property type="molecule type" value="Genomic_DNA"/>
</dbReference>
<feature type="domain" description="SsuA/THI5-like" evidence="13">
    <location>
        <begin position="46"/>
        <end position="251"/>
    </location>
</feature>
<keyword evidence="9" id="KW-0408">Iron</keyword>
<comment type="catalytic activity">
    <reaction evidence="11">
        <text>N(6)-(pyridoxal phosphate)-L-lysyl-[4-amino-5-hydroxymethyl-2-methylpyrimidine phosphate synthase] + L-histidyl-[4-amino-5-hydroxymethyl-2-methylpyrimidine phosphate synthase] + 2 Fe(3+) + 4 H2O = L-lysyl-[4-amino-5-hydroxymethyl-2-methylpyrimidine phosphate synthase] + (2S)-2-amino-5-hydroxy-4-oxopentanoyl-[4-amino-5-hydroxymethyl-2-methylpyrimidine phosphate synthase] + 4-amino-2-methyl-5-(phosphooxymethyl)pyrimidine + 3-oxopropanoate + 2 Fe(2+) + 2 H(+)</text>
        <dbReference type="Rhea" id="RHEA:65756"/>
        <dbReference type="Rhea" id="RHEA-COMP:16892"/>
        <dbReference type="Rhea" id="RHEA-COMP:16893"/>
        <dbReference type="Rhea" id="RHEA-COMP:16894"/>
        <dbReference type="Rhea" id="RHEA-COMP:16895"/>
        <dbReference type="ChEBI" id="CHEBI:15377"/>
        <dbReference type="ChEBI" id="CHEBI:15378"/>
        <dbReference type="ChEBI" id="CHEBI:29033"/>
        <dbReference type="ChEBI" id="CHEBI:29034"/>
        <dbReference type="ChEBI" id="CHEBI:29969"/>
        <dbReference type="ChEBI" id="CHEBI:29979"/>
        <dbReference type="ChEBI" id="CHEBI:33190"/>
        <dbReference type="ChEBI" id="CHEBI:58354"/>
        <dbReference type="ChEBI" id="CHEBI:143915"/>
        <dbReference type="ChEBI" id="CHEBI:157692"/>
    </reaction>
    <physiologicalReaction direction="left-to-right" evidence="11">
        <dbReference type="Rhea" id="RHEA:65757"/>
    </physiologicalReaction>
</comment>
<evidence type="ECO:0000256" key="5">
    <source>
        <dbReference type="ARBA" id="ARBA00022679"/>
    </source>
</evidence>
<evidence type="ECO:0000256" key="4">
    <source>
        <dbReference type="ARBA" id="ARBA00011738"/>
    </source>
</evidence>
<protein>
    <recommendedName>
        <fullName evidence="10">Thiamine pyrimidine synthase</fullName>
    </recommendedName>
</protein>
<evidence type="ECO:0000313" key="15">
    <source>
        <dbReference type="Proteomes" id="UP000246145"/>
    </source>
</evidence>
<keyword evidence="7" id="KW-0663">Pyridoxal phosphate</keyword>
<dbReference type="Pfam" id="PF09084">
    <property type="entry name" value="NMT1"/>
    <property type="match status" value="1"/>
</dbReference>
<dbReference type="GO" id="GO:0046872">
    <property type="term" value="F:metal ion binding"/>
    <property type="evidence" value="ECO:0007669"/>
    <property type="project" value="UniProtKB-KW"/>
</dbReference>
<evidence type="ECO:0000256" key="12">
    <source>
        <dbReference type="SAM" id="SignalP"/>
    </source>
</evidence>
<dbReference type="GO" id="GO:0009228">
    <property type="term" value="P:thiamine biosynthetic process"/>
    <property type="evidence" value="ECO:0007669"/>
    <property type="project" value="UniProtKB-KW"/>
</dbReference>